<feature type="compositionally biased region" description="Low complexity" evidence="5">
    <location>
        <begin position="66"/>
        <end position="83"/>
    </location>
</feature>
<protein>
    <recommendedName>
        <fullName evidence="4">DNA-directed RNA polymerases I, II, and III subunit RPABC3</fullName>
    </recommendedName>
</protein>
<dbReference type="SUPFAM" id="SSF50249">
    <property type="entry name" value="Nucleic acid-binding proteins"/>
    <property type="match status" value="1"/>
</dbReference>
<evidence type="ECO:0000313" key="6">
    <source>
        <dbReference type="EMBL" id="KAK5780021.1"/>
    </source>
</evidence>
<comment type="subcellular location">
    <subcellularLocation>
        <location evidence="1">Nucleus</location>
    </subcellularLocation>
</comment>
<dbReference type="GO" id="GO:0005666">
    <property type="term" value="C:RNA polymerase III complex"/>
    <property type="evidence" value="ECO:0007669"/>
    <property type="project" value="TreeGrafter"/>
</dbReference>
<accession>A0AAN7W2X2</accession>
<dbReference type="PANTHER" id="PTHR10917:SF0">
    <property type="entry name" value="DNA-DIRECTED RNA POLYMERASES I, II, AND III SUBUNIT RPABC3"/>
    <property type="match status" value="1"/>
</dbReference>
<dbReference type="GO" id="GO:0006351">
    <property type="term" value="P:DNA-templated transcription"/>
    <property type="evidence" value="ECO:0007669"/>
    <property type="project" value="UniProtKB-UniRule"/>
</dbReference>
<evidence type="ECO:0000256" key="5">
    <source>
        <dbReference type="SAM" id="MobiDB-lite"/>
    </source>
</evidence>
<feature type="region of interest" description="Disordered" evidence="5">
    <location>
        <begin position="66"/>
        <end position="91"/>
    </location>
</feature>
<evidence type="ECO:0000313" key="7">
    <source>
        <dbReference type="Proteomes" id="UP001306508"/>
    </source>
</evidence>
<keyword evidence="3 4" id="KW-0539">Nucleus</keyword>
<dbReference type="GO" id="GO:0005665">
    <property type="term" value="C:RNA polymerase II, core complex"/>
    <property type="evidence" value="ECO:0007669"/>
    <property type="project" value="UniProtKB-UniRule"/>
</dbReference>
<gene>
    <name evidence="6" type="ORF">RI543_002561</name>
</gene>
<organism evidence="6 7">
    <name type="scientific">Arxiozyma heterogenica</name>
    <dbReference type="NCBI Taxonomy" id="278026"/>
    <lineage>
        <taxon>Eukaryota</taxon>
        <taxon>Fungi</taxon>
        <taxon>Dikarya</taxon>
        <taxon>Ascomycota</taxon>
        <taxon>Saccharomycotina</taxon>
        <taxon>Saccharomycetes</taxon>
        <taxon>Saccharomycetales</taxon>
        <taxon>Saccharomycetaceae</taxon>
        <taxon>Arxiozyma</taxon>
    </lineage>
</organism>
<dbReference type="InterPro" id="IPR005570">
    <property type="entry name" value="RPABC3"/>
</dbReference>
<dbReference type="SMART" id="SM00658">
    <property type="entry name" value="RPOL8c"/>
    <property type="match status" value="1"/>
</dbReference>
<evidence type="ECO:0000256" key="1">
    <source>
        <dbReference type="ARBA" id="ARBA00004123"/>
    </source>
</evidence>
<dbReference type="PIRSF" id="PIRSF000779">
    <property type="entry name" value="RNA_pol_Rpb8"/>
    <property type="match status" value="1"/>
</dbReference>
<dbReference type="GO" id="GO:0005736">
    <property type="term" value="C:RNA polymerase I complex"/>
    <property type="evidence" value="ECO:0007669"/>
    <property type="project" value="TreeGrafter"/>
</dbReference>
<dbReference type="InterPro" id="IPR012340">
    <property type="entry name" value="NA-bd_OB-fold"/>
</dbReference>
<comment type="caution">
    <text evidence="6">The sequence shown here is derived from an EMBL/GenBank/DDBJ whole genome shotgun (WGS) entry which is preliminary data.</text>
</comment>
<evidence type="ECO:0000256" key="2">
    <source>
        <dbReference type="ARBA" id="ARBA00008912"/>
    </source>
</evidence>
<dbReference type="Proteomes" id="UP001306508">
    <property type="component" value="Unassembled WGS sequence"/>
</dbReference>
<dbReference type="Pfam" id="PF03870">
    <property type="entry name" value="RNA_pol_Rpb8"/>
    <property type="match status" value="1"/>
</dbReference>
<comment type="function">
    <text evidence="4">DNA-dependent RNA polymerase catalyzes the transcription of DNA into RNA using the four ribonucleoside triphosphates as substrates. Common component of RNA polymerases I, II and III which synthesize ribosomal RNA precursors, mRNA precursors and many functional non-coding RNAs, and small RNAs, such as 5S rRNA and tRNAs, respectively.</text>
</comment>
<dbReference type="FunFam" id="2.40.50.140:FF:000191">
    <property type="entry name" value="DNA-directed RNA polymerases I, II, and III subunit RPABC3"/>
    <property type="match status" value="1"/>
</dbReference>
<evidence type="ECO:0000256" key="3">
    <source>
        <dbReference type="ARBA" id="ARBA00023242"/>
    </source>
</evidence>
<name>A0AAN7W2X2_9SACH</name>
<sequence length="151" mass="17226">MSNTLFDDVFTVTETDPGRYNRISRIEAISTTQEQCKLTLDINIELFPVQPQEQLTVTLASSLDIDSNNDGSNSSSTGSKTNSWRPPQPNERSLADDYDYVMYGTAYRFEEVAKDIIAVYYSFGGLLMRLEGNYRNLNTLKQENAYLLIRR</sequence>
<dbReference type="GO" id="GO:0003899">
    <property type="term" value="F:DNA-directed RNA polymerase activity"/>
    <property type="evidence" value="ECO:0007669"/>
    <property type="project" value="UniProtKB-UniRule"/>
</dbReference>
<dbReference type="PANTHER" id="PTHR10917">
    <property type="entry name" value="DNA-DIRECTED RNA POLYMERASES I, II, AND III SUBUNIT RPABC3"/>
    <property type="match status" value="1"/>
</dbReference>
<dbReference type="AlphaFoldDB" id="A0AAN7W2X2"/>
<keyword evidence="7" id="KW-1185">Reference proteome</keyword>
<proteinExistence type="inferred from homology"/>
<evidence type="ECO:0000256" key="4">
    <source>
        <dbReference type="PIRNR" id="PIRNR000779"/>
    </source>
</evidence>
<reference evidence="7" key="1">
    <citation type="submission" date="2023-07" db="EMBL/GenBank/DDBJ databases">
        <title>A draft genome of Kazachstania heterogenica Y-27499.</title>
        <authorList>
            <person name="Donic C."/>
            <person name="Kralova J.S."/>
            <person name="Fidel L."/>
            <person name="Ben-Dor S."/>
            <person name="Jung S."/>
        </authorList>
    </citation>
    <scope>NUCLEOTIDE SEQUENCE [LARGE SCALE GENOMIC DNA]</scope>
    <source>
        <strain evidence="7">Y27499</strain>
    </source>
</reference>
<dbReference type="Gene3D" id="2.40.50.140">
    <property type="entry name" value="Nucleic acid-binding proteins"/>
    <property type="match status" value="1"/>
</dbReference>
<comment type="similarity">
    <text evidence="2 4">Belongs to the eukaryotic RPB8 RNA polymerase subunit family.</text>
</comment>
<dbReference type="EMBL" id="JAWIZZ010000045">
    <property type="protein sequence ID" value="KAK5780021.1"/>
    <property type="molecule type" value="Genomic_DNA"/>
</dbReference>